<evidence type="ECO:0000256" key="1">
    <source>
        <dbReference type="SAM" id="Phobius"/>
    </source>
</evidence>
<dbReference type="Gene3D" id="3.40.190.10">
    <property type="entry name" value="Periplasmic binding protein-like II"/>
    <property type="match status" value="1"/>
</dbReference>
<protein>
    <submittedName>
        <fullName evidence="2">N-acetyl-D-glucosamine ABC transport system, sugar-binding protein</fullName>
    </submittedName>
</protein>
<organism evidence="2">
    <name type="scientific">uncultured bacterium contig00073</name>
    <dbReference type="NCBI Taxonomy" id="1181552"/>
    <lineage>
        <taxon>Bacteria</taxon>
        <taxon>environmental samples</taxon>
    </lineage>
</organism>
<dbReference type="Pfam" id="PF01547">
    <property type="entry name" value="SBP_bac_1"/>
    <property type="match status" value="1"/>
</dbReference>
<feature type="transmembrane region" description="Helical" evidence="1">
    <location>
        <begin position="9"/>
        <end position="27"/>
    </location>
</feature>
<dbReference type="Gene3D" id="2.60.120.260">
    <property type="entry name" value="Galactose-binding domain-like"/>
    <property type="match status" value="2"/>
</dbReference>
<reference evidence="2" key="1">
    <citation type="submission" date="2012-03" db="EMBL/GenBank/DDBJ databases">
        <title>Functional metagenomics reveals considerable lignocellulase gene clusters in the gut microbiome of a wood-feeding higher termite.</title>
        <authorList>
            <person name="Liu N."/>
        </authorList>
    </citation>
    <scope>NUCLEOTIDE SEQUENCE</scope>
</reference>
<accession>A0A806KCP7</accession>
<dbReference type="EMBL" id="JQ844190">
    <property type="protein sequence ID" value="AGS52355.1"/>
    <property type="molecule type" value="Genomic_DNA"/>
</dbReference>
<evidence type="ECO:0000313" key="2">
    <source>
        <dbReference type="EMBL" id="AGS52355.1"/>
    </source>
</evidence>
<name>A0A806KCP7_9BACT</name>
<dbReference type="PANTHER" id="PTHR43649">
    <property type="entry name" value="ARABINOSE-BINDING PROTEIN-RELATED"/>
    <property type="match status" value="1"/>
</dbReference>
<keyword evidence="1" id="KW-1133">Transmembrane helix</keyword>
<dbReference type="InterPro" id="IPR050490">
    <property type="entry name" value="Bact_solute-bd_prot1"/>
</dbReference>
<dbReference type="InterPro" id="IPR006059">
    <property type="entry name" value="SBP"/>
</dbReference>
<proteinExistence type="predicted"/>
<keyword evidence="1" id="KW-0812">Transmembrane</keyword>
<dbReference type="SUPFAM" id="SSF53850">
    <property type="entry name" value="Periplasmic binding protein-like II"/>
    <property type="match status" value="1"/>
</dbReference>
<dbReference type="PANTHER" id="PTHR43649:SF27">
    <property type="entry name" value="EXTRACELLULAR SOLUTE-BINDING PROTEIN FAMILY 1"/>
    <property type="match status" value="1"/>
</dbReference>
<keyword evidence="1" id="KW-0472">Membrane</keyword>
<dbReference type="AlphaFoldDB" id="A0A806KCP7"/>
<sequence>MEFFNFKKIGIILAVIIVIALIFLISGRQDRGYSEKYTGFNLSGESTGRSNIYSRYMERYANIPAGRQDIPIDIFAWTSGEGISILENFENTARALRTEETSYVEYTVNIERAGLYNMYLEYFPLPSRGIPIERSFEINGEIPFLGADRLTFQRVWGDGGPVRTDNQGNEIRPQQVELPRWESAWFMDAQGYITEPYSFYFHEGENTIRLTGINEPMAIRALSIKAPVRTQSYREFLAGVDLNRYRNSNRNFLLKLQGEDAVRRSDPSLYAIYDRSSGATEPASVATIRLNMIGGERWRIAGQWIEWEFEVPENGMYRISIKGRQNYNRGYVSNRTIMLNSQILCRELSAVPFTYNNKWSYTTLGGDQGDLLLPLERGTNTLRIQATLGEMGELLNIMEESVYRLNSIYRKILVLTGPEPDVYRDYRIDAVYPEIIEAMALESRILYKLVDDLTRYSGERSGEAAVALTLANQLELFVNRPDKIPRTLVNFKYNISSLGDSLLSLSESPLDIDYIIISAEDSSLPRIRENFFVAASHEIRSFLASFFVDYTNLGDVYKGGDVIEVWILAGRDQSTILKSMIDDTFTPSTGIRVNVKLVAADAVMPAVVANTGPDMVLTVPQGDVVNYAIRNAVVDISRLPGYQDVIKELSRSVIIPFEFMGGVYGLPETQYYHVMYYRKDIMEELDIELPDTWDDLINILPIIQKNNMNVGIPSVATNVQANIDFSNFLAHLFQRGGTLYNADGSRTLLDTDVAIEAFDVYTKFYTHYKTPVVYDFVNRFRTGEMPIAFADYSWFNTLEVFAPEIRGLWGFARMPGLLRSNGIVDRSVSTGTLAAMILSNSRNQDLAWEFLKWWISSDTQLRFGRELESIMGAAARYPTANYEAFRQLPWGSEQMAVLDEQRGWTVGIPEVPGGYFVSRHITNAVRRVINEGEDTRETLLDYAITINDELIKKRKEFGLE</sequence>